<evidence type="ECO:0000256" key="5">
    <source>
        <dbReference type="ARBA" id="ARBA00022679"/>
    </source>
</evidence>
<dbReference type="InterPro" id="IPR020590">
    <property type="entry name" value="Guanylate_kinase_CS"/>
</dbReference>
<feature type="domain" description="Guanylate kinase-like" evidence="13">
    <location>
        <begin position="508"/>
        <end position="697"/>
    </location>
</feature>
<dbReference type="InterPro" id="IPR015943">
    <property type="entry name" value="WD40/YVTN_repeat-like_dom_sf"/>
</dbReference>
<gene>
    <name evidence="14" type="ORF">GTA08_BOTSDO00280</name>
</gene>
<dbReference type="InterPro" id="IPR027417">
    <property type="entry name" value="P-loop_NTPase"/>
</dbReference>
<evidence type="ECO:0000256" key="2">
    <source>
        <dbReference type="ARBA" id="ARBA00012961"/>
    </source>
</evidence>
<dbReference type="InterPro" id="IPR001680">
    <property type="entry name" value="WD40_rpt"/>
</dbReference>
<dbReference type="InterPro" id="IPR020472">
    <property type="entry name" value="WD40_PAC1"/>
</dbReference>
<feature type="region of interest" description="Disordered" evidence="12">
    <location>
        <begin position="417"/>
        <end position="436"/>
    </location>
</feature>
<keyword evidence="15" id="KW-1185">Reference proteome</keyword>
<dbReference type="CDD" id="cd00071">
    <property type="entry name" value="GMPK"/>
    <property type="match status" value="1"/>
</dbReference>
<organism evidence="14 15">
    <name type="scientific">Botryosphaeria dothidea</name>
    <dbReference type="NCBI Taxonomy" id="55169"/>
    <lineage>
        <taxon>Eukaryota</taxon>
        <taxon>Fungi</taxon>
        <taxon>Dikarya</taxon>
        <taxon>Ascomycota</taxon>
        <taxon>Pezizomycotina</taxon>
        <taxon>Dothideomycetes</taxon>
        <taxon>Dothideomycetes incertae sedis</taxon>
        <taxon>Botryosphaeriales</taxon>
        <taxon>Botryosphaeriaceae</taxon>
        <taxon>Botryosphaeria</taxon>
    </lineage>
</organism>
<feature type="compositionally biased region" description="Polar residues" evidence="12">
    <location>
        <begin position="10"/>
        <end position="30"/>
    </location>
</feature>
<dbReference type="AlphaFoldDB" id="A0A8H4J7X9"/>
<dbReference type="SUPFAM" id="SSF52540">
    <property type="entry name" value="P-loop containing nucleoside triphosphate hydrolases"/>
    <property type="match status" value="1"/>
</dbReference>
<evidence type="ECO:0000256" key="6">
    <source>
        <dbReference type="ARBA" id="ARBA00022737"/>
    </source>
</evidence>
<dbReference type="SMART" id="SM00320">
    <property type="entry name" value="WD40"/>
    <property type="match status" value="4"/>
</dbReference>
<keyword evidence="5" id="KW-0808">Transferase</keyword>
<dbReference type="PROSITE" id="PS00856">
    <property type="entry name" value="GUANYLATE_KINASE_1"/>
    <property type="match status" value="1"/>
</dbReference>
<dbReference type="FunFam" id="3.40.50.300:FF:000776">
    <property type="entry name" value="Guanylate kinase 2"/>
    <property type="match status" value="1"/>
</dbReference>
<dbReference type="GO" id="GO:0005524">
    <property type="term" value="F:ATP binding"/>
    <property type="evidence" value="ECO:0007669"/>
    <property type="project" value="UniProtKB-KW"/>
</dbReference>
<feature type="region of interest" description="Disordered" evidence="12">
    <location>
        <begin position="258"/>
        <end position="277"/>
    </location>
</feature>
<proteinExistence type="inferred from homology"/>
<evidence type="ECO:0000313" key="15">
    <source>
        <dbReference type="Proteomes" id="UP000572817"/>
    </source>
</evidence>
<dbReference type="EMBL" id="WWBZ02000001">
    <property type="protein sequence ID" value="KAF4314234.1"/>
    <property type="molecule type" value="Genomic_DNA"/>
</dbReference>
<feature type="repeat" description="WD" evidence="11">
    <location>
        <begin position="28"/>
        <end position="62"/>
    </location>
</feature>
<evidence type="ECO:0000256" key="11">
    <source>
        <dbReference type="PROSITE-ProRule" id="PRU00221"/>
    </source>
</evidence>
<dbReference type="OrthoDB" id="256303at2759"/>
<comment type="similarity">
    <text evidence="1">Belongs to the guanylate kinase family.</text>
</comment>
<dbReference type="PROSITE" id="PS50294">
    <property type="entry name" value="WD_REPEATS_REGION"/>
    <property type="match status" value="2"/>
</dbReference>
<protein>
    <recommendedName>
        <fullName evidence="3">Guanylate kinase</fullName>
        <ecNumber evidence="2">2.7.4.8</ecNumber>
    </recommendedName>
    <alternativeName>
        <fullName evidence="10">GMP kinase</fullName>
    </alternativeName>
</protein>
<evidence type="ECO:0000256" key="8">
    <source>
        <dbReference type="ARBA" id="ARBA00022777"/>
    </source>
</evidence>
<comment type="caution">
    <text evidence="14">The sequence shown here is derived from an EMBL/GenBank/DDBJ whole genome shotgun (WGS) entry which is preliminary data.</text>
</comment>
<keyword evidence="4 11" id="KW-0853">WD repeat</keyword>
<evidence type="ECO:0000256" key="4">
    <source>
        <dbReference type="ARBA" id="ARBA00022574"/>
    </source>
</evidence>
<dbReference type="SMART" id="SM00072">
    <property type="entry name" value="GuKc"/>
    <property type="match status" value="1"/>
</dbReference>
<dbReference type="InterPro" id="IPR008145">
    <property type="entry name" value="GK/Ca_channel_bsu"/>
</dbReference>
<evidence type="ECO:0000256" key="12">
    <source>
        <dbReference type="SAM" id="MobiDB-lite"/>
    </source>
</evidence>
<dbReference type="PROSITE" id="PS50052">
    <property type="entry name" value="GUANYLATE_KINASE_2"/>
    <property type="match status" value="1"/>
</dbReference>
<dbReference type="InterPro" id="IPR036322">
    <property type="entry name" value="WD40_repeat_dom_sf"/>
</dbReference>
<dbReference type="Gene3D" id="3.40.50.300">
    <property type="entry name" value="P-loop containing nucleotide triphosphate hydrolases"/>
    <property type="match status" value="1"/>
</dbReference>
<evidence type="ECO:0000313" key="14">
    <source>
        <dbReference type="EMBL" id="KAF4314234.1"/>
    </source>
</evidence>
<evidence type="ECO:0000259" key="13">
    <source>
        <dbReference type="PROSITE" id="PS50052"/>
    </source>
</evidence>
<keyword evidence="8" id="KW-0418">Kinase</keyword>
<feature type="repeat" description="WD" evidence="11">
    <location>
        <begin position="298"/>
        <end position="323"/>
    </location>
</feature>
<dbReference type="PROSITE" id="PS50082">
    <property type="entry name" value="WD_REPEATS_2"/>
    <property type="match status" value="3"/>
</dbReference>
<reference evidence="14" key="1">
    <citation type="submission" date="2020-04" db="EMBL/GenBank/DDBJ databases">
        <title>Genome Assembly and Annotation of Botryosphaeria dothidea sdau 11-99, a Latent Pathogen of Apple Fruit Ring Rot in China.</title>
        <authorList>
            <person name="Yu C."/>
            <person name="Diao Y."/>
            <person name="Lu Q."/>
            <person name="Zhao J."/>
            <person name="Cui S."/>
            <person name="Peng C."/>
            <person name="He B."/>
            <person name="Liu H."/>
        </authorList>
    </citation>
    <scope>NUCLEOTIDE SEQUENCE [LARGE SCALE GENOMIC DNA]</scope>
    <source>
        <strain evidence="14">Sdau11-99</strain>
    </source>
</reference>
<keyword evidence="9" id="KW-0067">ATP-binding</keyword>
<dbReference type="Pfam" id="PF00400">
    <property type="entry name" value="WD40"/>
    <property type="match status" value="3"/>
</dbReference>
<evidence type="ECO:0000256" key="10">
    <source>
        <dbReference type="ARBA" id="ARBA00030128"/>
    </source>
</evidence>
<sequence length="697" mass="76227">MAGLFGGGSASTAANPTQGDTSKDVQINTPPSDSISEIAFSPSADILAASSWDGSVYVWQIDGNGQSTPATSFKFDAPALCCTWSQDGSCIVGAGADKTAKRVDLAANPTPVVVAQHDQPIRSIRMTNISGTNVLVTGSWDKTVKYWDVRASNVQPAITVTAQERVYTMDVKDKLLVVGTADRYIDIINLDNPNTFYKTMQSPLKWQTRVVSCFTDATGFAVGSIEGRCAIQYVEEKDASVLPTPEEKRRKALVTSRWSRNPDTGMKTDKKDGSSNFSFKCHRQTDTTQRDVAKVYSVNAISFHPQHGTFSTAGSDGTFHFWDKDAKHRLKGYPEVGGPITSTAFNASGSIFAYAVSYDWSKGYAHNNQNIPTKIMLHPVQADECKPRQGSKKRVQTAFHLLTGDTPPPVFLGSGKSYSPPTSSRTPPSLAFPSPTLRNQKTVPLIRQSITASRPLSTPQILVPPQSQQYSLAPRRFLLSTAPTSSFSTSRATENMATDQQAKPAVDTRPVIISGPSGAGKSTILKRLFAEFPDRFGFSVSHTTRSPRPGEQNGREYHFVPRDAFEAMIADNAFVENAVFGGNRYGTSFAAVADVAKQGRVCILDIELEGVKQVDRLAKEGKLPFERPKFLFLAPPSVEVLEQRLRGRGTDAEDAIQKRLEQARVEMEFAKTGDIHEKVVVNDDLDKAYKEVRDFIV</sequence>
<dbReference type="NCBIfam" id="TIGR03263">
    <property type="entry name" value="guanyl_kin"/>
    <property type="match status" value="1"/>
</dbReference>
<dbReference type="InterPro" id="IPR008144">
    <property type="entry name" value="Guanylate_kin-like_dom"/>
</dbReference>
<dbReference type="PRINTS" id="PR00320">
    <property type="entry name" value="GPROTEINBRPT"/>
</dbReference>
<evidence type="ECO:0000256" key="1">
    <source>
        <dbReference type="ARBA" id="ARBA00005790"/>
    </source>
</evidence>
<feature type="compositionally biased region" description="Polar residues" evidence="12">
    <location>
        <begin position="484"/>
        <end position="501"/>
    </location>
</feature>
<accession>A0A8H4J7X9</accession>
<evidence type="ECO:0000256" key="7">
    <source>
        <dbReference type="ARBA" id="ARBA00022741"/>
    </source>
</evidence>
<feature type="region of interest" description="Disordered" evidence="12">
    <location>
        <begin position="484"/>
        <end position="513"/>
    </location>
</feature>
<feature type="compositionally biased region" description="Low complexity" evidence="12">
    <location>
        <begin position="419"/>
        <end position="429"/>
    </location>
</feature>
<dbReference type="GO" id="GO:0004385">
    <property type="term" value="F:GMP kinase activity"/>
    <property type="evidence" value="ECO:0007669"/>
    <property type="project" value="UniProtKB-EC"/>
</dbReference>
<feature type="repeat" description="WD" evidence="11">
    <location>
        <begin position="114"/>
        <end position="157"/>
    </location>
</feature>
<dbReference type="Gene3D" id="2.130.10.10">
    <property type="entry name" value="YVTN repeat-like/Quinoprotein amine dehydrogenase"/>
    <property type="match status" value="1"/>
</dbReference>
<evidence type="ECO:0000256" key="3">
    <source>
        <dbReference type="ARBA" id="ARBA00016296"/>
    </source>
</evidence>
<dbReference type="InterPro" id="IPR017665">
    <property type="entry name" value="Guanylate_kinase"/>
</dbReference>
<name>A0A8H4J7X9_9PEZI</name>
<feature type="region of interest" description="Disordered" evidence="12">
    <location>
        <begin position="1"/>
        <end position="30"/>
    </location>
</feature>
<evidence type="ECO:0000256" key="9">
    <source>
        <dbReference type="ARBA" id="ARBA00022840"/>
    </source>
</evidence>
<dbReference type="SUPFAM" id="SSF50978">
    <property type="entry name" value="WD40 repeat-like"/>
    <property type="match status" value="1"/>
</dbReference>
<dbReference type="Pfam" id="PF00625">
    <property type="entry name" value="Guanylate_kin"/>
    <property type="match status" value="1"/>
</dbReference>
<dbReference type="EC" id="2.7.4.8" evidence="2"/>
<dbReference type="PANTHER" id="PTHR10971">
    <property type="entry name" value="MRNA EXPORT FACTOR AND BUB3"/>
    <property type="match status" value="1"/>
</dbReference>
<keyword evidence="6" id="KW-0677">Repeat</keyword>
<dbReference type="Proteomes" id="UP000572817">
    <property type="component" value="Unassembled WGS sequence"/>
</dbReference>
<keyword evidence="7" id="KW-0547">Nucleotide-binding</keyword>